<dbReference type="SUPFAM" id="SSF48452">
    <property type="entry name" value="TPR-like"/>
    <property type="match status" value="1"/>
</dbReference>
<dbReference type="AlphaFoldDB" id="A0A673CZS8"/>
<evidence type="ECO:0000256" key="3">
    <source>
        <dbReference type="PROSITE-ProRule" id="PRU00339"/>
    </source>
</evidence>
<sequence length="156" mass="18185">WVCVREVKLCPQLYILCLWWMSEQDADAWALNGHCHYLRGSFSEARDSYERSLSLQNQPLDSHLVLLRLGSIYLQNRQMEDLCLAEVAFTEANHLNNQNAEVWAYLSLICLRVSDNEHNDDDDPFHTTSDQILTDFHCKEEKLFPENADIVCPQKI</sequence>
<reference evidence="4" key="2">
    <citation type="submission" date="2025-08" db="UniProtKB">
        <authorList>
            <consortium name="Ensembl"/>
        </authorList>
    </citation>
    <scope>IDENTIFICATION</scope>
</reference>
<dbReference type="SMART" id="SM00028">
    <property type="entry name" value="TPR"/>
    <property type="match status" value="1"/>
</dbReference>
<dbReference type="GO" id="GO:0060271">
    <property type="term" value="P:cilium assembly"/>
    <property type="evidence" value="ECO:0007669"/>
    <property type="project" value="TreeGrafter"/>
</dbReference>
<reference evidence="4" key="1">
    <citation type="submission" date="2019-06" db="EMBL/GenBank/DDBJ databases">
        <authorList>
            <consortium name="Wellcome Sanger Institute Data Sharing"/>
        </authorList>
    </citation>
    <scope>NUCLEOTIDE SEQUENCE [LARGE SCALE GENOMIC DNA]</scope>
</reference>
<feature type="repeat" description="TPR" evidence="3">
    <location>
        <begin position="26"/>
        <end position="59"/>
    </location>
</feature>
<dbReference type="PANTHER" id="PTHR44314">
    <property type="entry name" value="CILIA- AND FLAGELLA-ASSOCIATED PROTEIN 70"/>
    <property type="match status" value="1"/>
</dbReference>
<evidence type="ECO:0000313" key="5">
    <source>
        <dbReference type="Proteomes" id="UP000472271"/>
    </source>
</evidence>
<keyword evidence="2 3" id="KW-0802">TPR repeat</keyword>
<dbReference type="PROSITE" id="PS50005">
    <property type="entry name" value="TPR"/>
    <property type="match status" value="1"/>
</dbReference>
<name>A0A673CZS8_9TELE</name>
<keyword evidence="5" id="KW-1185">Reference proteome</keyword>
<evidence type="ECO:0000313" key="4">
    <source>
        <dbReference type="Ensembl" id="ENSSORP00005057813.1"/>
    </source>
</evidence>
<dbReference type="InterPro" id="IPR019734">
    <property type="entry name" value="TPR_rpt"/>
</dbReference>
<dbReference type="Ensembl" id="ENSSORT00005059132.1">
    <property type="protein sequence ID" value="ENSSORP00005057813.1"/>
    <property type="gene ID" value="ENSSORG00005025585.1"/>
</dbReference>
<dbReference type="InterPro" id="IPR011990">
    <property type="entry name" value="TPR-like_helical_dom_sf"/>
</dbReference>
<dbReference type="GO" id="GO:0070062">
    <property type="term" value="C:extracellular exosome"/>
    <property type="evidence" value="ECO:0007669"/>
    <property type="project" value="TreeGrafter"/>
</dbReference>
<dbReference type="Gene3D" id="1.25.40.10">
    <property type="entry name" value="Tetratricopeptide repeat domain"/>
    <property type="match status" value="1"/>
</dbReference>
<dbReference type="GO" id="GO:0003341">
    <property type="term" value="P:cilium movement"/>
    <property type="evidence" value="ECO:0007669"/>
    <property type="project" value="TreeGrafter"/>
</dbReference>
<evidence type="ECO:0008006" key="6">
    <source>
        <dbReference type="Google" id="ProtNLM"/>
    </source>
</evidence>
<keyword evidence="1" id="KW-0677">Repeat</keyword>
<evidence type="ECO:0000256" key="1">
    <source>
        <dbReference type="ARBA" id="ARBA00022737"/>
    </source>
</evidence>
<evidence type="ECO:0000256" key="2">
    <source>
        <dbReference type="ARBA" id="ARBA00022803"/>
    </source>
</evidence>
<dbReference type="PANTHER" id="PTHR44314:SF1">
    <property type="entry name" value="CILIA- AND FLAGELLA-ASSOCIATED PROTEIN 70"/>
    <property type="match status" value="1"/>
</dbReference>
<protein>
    <recommendedName>
        <fullName evidence="6">Cilia and flagella associated protein 70</fullName>
    </recommendedName>
</protein>
<proteinExistence type="predicted"/>
<organism evidence="4 5">
    <name type="scientific">Sphaeramia orbicularis</name>
    <name type="common">orbiculate cardinalfish</name>
    <dbReference type="NCBI Taxonomy" id="375764"/>
    <lineage>
        <taxon>Eukaryota</taxon>
        <taxon>Metazoa</taxon>
        <taxon>Chordata</taxon>
        <taxon>Craniata</taxon>
        <taxon>Vertebrata</taxon>
        <taxon>Euteleostomi</taxon>
        <taxon>Actinopterygii</taxon>
        <taxon>Neopterygii</taxon>
        <taxon>Teleostei</taxon>
        <taxon>Neoteleostei</taxon>
        <taxon>Acanthomorphata</taxon>
        <taxon>Gobiaria</taxon>
        <taxon>Kurtiformes</taxon>
        <taxon>Apogonoidei</taxon>
        <taxon>Apogonidae</taxon>
        <taxon>Apogoninae</taxon>
        <taxon>Sphaeramia</taxon>
    </lineage>
</organism>
<reference evidence="4" key="3">
    <citation type="submission" date="2025-09" db="UniProtKB">
        <authorList>
            <consortium name="Ensembl"/>
        </authorList>
    </citation>
    <scope>IDENTIFICATION</scope>
</reference>
<accession>A0A673CZS8</accession>
<dbReference type="InParanoid" id="A0A673CZS8"/>
<dbReference type="InterPro" id="IPR052628">
    <property type="entry name" value="CFAP70"/>
</dbReference>
<dbReference type="GO" id="GO:0031514">
    <property type="term" value="C:motile cilium"/>
    <property type="evidence" value="ECO:0007669"/>
    <property type="project" value="TreeGrafter"/>
</dbReference>
<dbReference type="Proteomes" id="UP000472271">
    <property type="component" value="Chromosome 3"/>
</dbReference>